<keyword evidence="3" id="KW-0804">Transcription</keyword>
<organism evidence="5">
    <name type="scientific">Salmonella enterica</name>
    <name type="common">Salmonella choleraesuis</name>
    <dbReference type="NCBI Taxonomy" id="28901"/>
    <lineage>
        <taxon>Bacteria</taxon>
        <taxon>Pseudomonadati</taxon>
        <taxon>Pseudomonadota</taxon>
        <taxon>Gammaproteobacteria</taxon>
        <taxon>Enterobacterales</taxon>
        <taxon>Enterobacteriaceae</taxon>
        <taxon>Salmonella</taxon>
    </lineage>
</organism>
<keyword evidence="1" id="KW-0805">Transcription regulation</keyword>
<dbReference type="InterPro" id="IPR050807">
    <property type="entry name" value="TransReg_Diox_bact_type"/>
</dbReference>
<evidence type="ECO:0000313" key="5">
    <source>
        <dbReference type="EMBL" id="MFX65601.1"/>
    </source>
</evidence>
<dbReference type="PROSITE" id="PS50943">
    <property type="entry name" value="HTH_CROC1"/>
    <property type="match status" value="1"/>
</dbReference>
<dbReference type="InterPro" id="IPR001387">
    <property type="entry name" value="Cro/C1-type_HTH"/>
</dbReference>
<dbReference type="Proteomes" id="UP000885417">
    <property type="component" value="Unassembled WGS sequence"/>
</dbReference>
<evidence type="ECO:0000256" key="3">
    <source>
        <dbReference type="ARBA" id="ARBA00023163"/>
    </source>
</evidence>
<dbReference type="PANTHER" id="PTHR46797">
    <property type="entry name" value="HTH-TYPE TRANSCRIPTIONAL REGULATOR"/>
    <property type="match status" value="1"/>
</dbReference>
<feature type="domain" description="HTH cro/C1-type" evidence="4">
    <location>
        <begin position="11"/>
        <end position="65"/>
    </location>
</feature>
<dbReference type="AlphaFoldDB" id="A0A3J8X1P3"/>
<evidence type="ECO:0000256" key="2">
    <source>
        <dbReference type="ARBA" id="ARBA00023125"/>
    </source>
</evidence>
<proteinExistence type="predicted"/>
<dbReference type="SMART" id="SM00530">
    <property type="entry name" value="HTH_XRE"/>
    <property type="match status" value="1"/>
</dbReference>
<accession>A0A3J8X1P3</accession>
<gene>
    <name evidence="5" type="ORF">ED173_22690</name>
</gene>
<sequence length="70" mass="8024">MSARQNFARNLRKIRLSQGISQEKLADLCDLHRTYVSSVERGERNIAVDNMERLAIALGVDIRELLEPNE</sequence>
<keyword evidence="2" id="KW-0238">DNA-binding</keyword>
<dbReference type="RefSeq" id="WP_071650456.1">
    <property type="nucleotide sequence ID" value="NZ_CP075140.1"/>
</dbReference>
<dbReference type="EMBL" id="RNGN01000189">
    <property type="protein sequence ID" value="MFX65601.1"/>
    <property type="molecule type" value="Genomic_DNA"/>
</dbReference>
<protein>
    <submittedName>
        <fullName evidence="5">XRE family transcriptional regulator</fullName>
    </submittedName>
</protein>
<dbReference type="PANTHER" id="PTHR46797:SF23">
    <property type="entry name" value="HTH-TYPE TRANSCRIPTIONAL REGULATOR SUTR"/>
    <property type="match status" value="1"/>
</dbReference>
<evidence type="ECO:0000256" key="1">
    <source>
        <dbReference type="ARBA" id="ARBA00023015"/>
    </source>
</evidence>
<dbReference type="SUPFAM" id="SSF47413">
    <property type="entry name" value="lambda repressor-like DNA-binding domains"/>
    <property type="match status" value="1"/>
</dbReference>
<dbReference type="GO" id="GO:0003700">
    <property type="term" value="F:DNA-binding transcription factor activity"/>
    <property type="evidence" value="ECO:0007669"/>
    <property type="project" value="TreeGrafter"/>
</dbReference>
<dbReference type="Pfam" id="PF01381">
    <property type="entry name" value="HTH_3"/>
    <property type="match status" value="1"/>
</dbReference>
<dbReference type="GO" id="GO:0005829">
    <property type="term" value="C:cytosol"/>
    <property type="evidence" value="ECO:0007669"/>
    <property type="project" value="TreeGrafter"/>
</dbReference>
<reference evidence="5" key="1">
    <citation type="submission" date="2018-10" db="EMBL/GenBank/DDBJ databases">
        <authorList>
            <consortium name="PulseNet: The National Subtyping Network for Foodborne Disease Surveillance"/>
            <person name="Tarr C.L."/>
            <person name="Trees E."/>
            <person name="Katz L.S."/>
            <person name="Carleton-Romer H.A."/>
            <person name="Stroika S."/>
            <person name="Kucerova Z."/>
            <person name="Roache K.F."/>
            <person name="Sabol A.L."/>
            <person name="Besser J."/>
            <person name="Gerner-Smidt P."/>
        </authorList>
    </citation>
    <scope>NUCLEOTIDE SEQUENCE [LARGE SCALE GENOMIC DNA]</scope>
    <source>
        <strain evidence="5">PNUSAS059279</strain>
    </source>
</reference>
<evidence type="ECO:0000259" key="4">
    <source>
        <dbReference type="PROSITE" id="PS50943"/>
    </source>
</evidence>
<dbReference type="InterPro" id="IPR010982">
    <property type="entry name" value="Lambda_DNA-bd_dom_sf"/>
</dbReference>
<dbReference type="Gene3D" id="1.10.260.40">
    <property type="entry name" value="lambda repressor-like DNA-binding domains"/>
    <property type="match status" value="1"/>
</dbReference>
<name>A0A3J8X1P3_SALER</name>
<dbReference type="GO" id="GO:0003677">
    <property type="term" value="F:DNA binding"/>
    <property type="evidence" value="ECO:0007669"/>
    <property type="project" value="UniProtKB-KW"/>
</dbReference>
<comment type="caution">
    <text evidence="5">The sequence shown here is derived from an EMBL/GenBank/DDBJ whole genome shotgun (WGS) entry which is preliminary data.</text>
</comment>
<dbReference type="CDD" id="cd00093">
    <property type="entry name" value="HTH_XRE"/>
    <property type="match status" value="1"/>
</dbReference>